<feature type="region of interest" description="Disordered" evidence="1">
    <location>
        <begin position="280"/>
        <end position="332"/>
    </location>
</feature>
<evidence type="ECO:0000313" key="3">
    <source>
        <dbReference type="Proteomes" id="UP000324767"/>
    </source>
</evidence>
<evidence type="ECO:0000313" key="2">
    <source>
        <dbReference type="EMBL" id="KAA6412741.1"/>
    </source>
</evidence>
<protein>
    <submittedName>
        <fullName evidence="2">Uncharacterized protein</fullName>
    </submittedName>
</protein>
<accession>A0A5M8PVN6</accession>
<name>A0A5M8PVN6_9LECA</name>
<evidence type="ECO:0000256" key="1">
    <source>
        <dbReference type="SAM" id="MobiDB-lite"/>
    </source>
</evidence>
<dbReference type="PANTHER" id="PTHR38790">
    <property type="entry name" value="2EXR DOMAIN-CONTAINING PROTEIN-RELATED"/>
    <property type="match status" value="1"/>
</dbReference>
<proteinExistence type="predicted"/>
<gene>
    <name evidence="2" type="ORF">FRX48_03733</name>
</gene>
<dbReference type="OrthoDB" id="5413827at2759"/>
<organism evidence="2 3">
    <name type="scientific">Lasallia pustulata</name>
    <dbReference type="NCBI Taxonomy" id="136370"/>
    <lineage>
        <taxon>Eukaryota</taxon>
        <taxon>Fungi</taxon>
        <taxon>Dikarya</taxon>
        <taxon>Ascomycota</taxon>
        <taxon>Pezizomycotina</taxon>
        <taxon>Lecanoromycetes</taxon>
        <taxon>OSLEUM clade</taxon>
        <taxon>Umbilicariomycetidae</taxon>
        <taxon>Umbilicariales</taxon>
        <taxon>Umbilicariaceae</taxon>
        <taxon>Lasallia</taxon>
    </lineage>
</organism>
<sequence length="413" mass="46256">MCSECEDAEVCCRFCGVTCGGTCDDPDSCPSCWTEEYFGESFGEEELDGCYQGGCNCDCHGDWFNHHLRPIVYSGLQDQTPFVRQGVFPFLMLAGELRDKIYHLVLQQTGKDRTSINFKGTVDTAILSTCRQINKEARHIPLTTTKLSFLTPFQALHFLGIQLAPNQRHLVKALHLQINGWADIYGVPFKHLMTEFGKIPLKHLSVTVTGAIDMECFKKNSAIEQRLLLVRGLESFNILIGSGVIDAKDKKKIVEGMQRRMIEKGTLVTTTTMTTLKRTASMTSEDMHRERPAKAAKTLPHVSSSTHTARKTKGTMIKDGEGNNEPSAPMQQVHKENELKKRYDVLAEYAHAFDFAASSVYIRLKQAHQAVEMVDEETFGELASSIIRTLEEQTAKIMKARNEVFSPVGLPIQ</sequence>
<reference evidence="2 3" key="1">
    <citation type="submission" date="2019-09" db="EMBL/GenBank/DDBJ databases">
        <title>The hologenome of the rock-dwelling lichen Lasallia pustulata.</title>
        <authorList>
            <person name="Greshake Tzovaras B."/>
            <person name="Segers F."/>
            <person name="Bicker A."/>
            <person name="Dal Grande F."/>
            <person name="Otte J."/>
            <person name="Hankeln T."/>
            <person name="Schmitt I."/>
            <person name="Ebersberger I."/>
        </authorList>
    </citation>
    <scope>NUCLEOTIDE SEQUENCE [LARGE SCALE GENOMIC DNA]</scope>
    <source>
        <strain evidence="2">A1-1</strain>
    </source>
</reference>
<dbReference type="Proteomes" id="UP000324767">
    <property type="component" value="Unassembled WGS sequence"/>
</dbReference>
<dbReference type="AlphaFoldDB" id="A0A5M8PVN6"/>
<dbReference type="PANTHER" id="PTHR38790:SF4">
    <property type="entry name" value="2EXR DOMAIN-CONTAINING PROTEIN"/>
    <property type="match status" value="1"/>
</dbReference>
<dbReference type="EMBL" id="VXIT01000005">
    <property type="protein sequence ID" value="KAA6412741.1"/>
    <property type="molecule type" value="Genomic_DNA"/>
</dbReference>
<comment type="caution">
    <text evidence="2">The sequence shown here is derived from an EMBL/GenBank/DDBJ whole genome shotgun (WGS) entry which is preliminary data.</text>
</comment>